<dbReference type="SUPFAM" id="SSF75304">
    <property type="entry name" value="Amidase signature (AS) enzymes"/>
    <property type="match status" value="1"/>
</dbReference>
<keyword evidence="3" id="KW-1185">Reference proteome</keyword>
<proteinExistence type="predicted"/>
<dbReference type="InParanoid" id="A0A084R120"/>
<dbReference type="OrthoDB" id="566138at2759"/>
<dbReference type="EMBL" id="KL659328">
    <property type="protein sequence ID" value="KFA69905.1"/>
    <property type="molecule type" value="Genomic_DNA"/>
</dbReference>
<feature type="domain" description="Amidase" evidence="1">
    <location>
        <begin position="97"/>
        <end position="236"/>
    </location>
</feature>
<accession>A0A084R120</accession>
<dbReference type="AlphaFoldDB" id="A0A084R120"/>
<name>A0A084R120_STAC4</name>
<protein>
    <recommendedName>
        <fullName evidence="1">Amidase domain-containing protein</fullName>
    </recommendedName>
</protein>
<evidence type="ECO:0000313" key="3">
    <source>
        <dbReference type="Proteomes" id="UP000028524"/>
    </source>
</evidence>
<dbReference type="STRING" id="1283841.A0A084R120"/>
<dbReference type="PANTHER" id="PTHR42678">
    <property type="entry name" value="AMIDASE"/>
    <property type="match status" value="1"/>
</dbReference>
<reference evidence="2 3" key="1">
    <citation type="journal article" date="2014" name="BMC Genomics">
        <title>Comparative genome sequencing reveals chemotype-specific gene clusters in the toxigenic black mold Stachybotrys.</title>
        <authorList>
            <person name="Semeiks J."/>
            <person name="Borek D."/>
            <person name="Otwinowski Z."/>
            <person name="Grishin N.V."/>
        </authorList>
    </citation>
    <scope>NUCLEOTIDE SEQUENCE [LARGE SCALE GENOMIC DNA]</scope>
    <source>
        <strain evidence="2 3">IBT 40285</strain>
    </source>
</reference>
<sequence>MIMLKQFFWRTAMPRPAADLDLLSADAKTLSSLLQQGDLTSTSLVDMYLDMIEKHDGYLHAMLSIVPCLKLQAVAQKLDKGRKEGKLRGRLHGILIIMKLIQAGLIIIGKANLSEWAYFRSSTMPSGWSGLGGQCQSAYVRGGLDPDDTKDGSSTGSAVAVSAGYAPLSIGTETDGSLVSPASRAALYTIKPSIGVVSQDGIIPVSHTMDSAGPMAKIPHDLVALLDIIRYDTQDVLIQAEEQNLSLEEYKTYLDHLRKVVREGLDQIFNNYHVDIIIGSSDSSIKSLASGSEYPVGSVLLGYLDYNGRPFVLAVLAARNQEATIIKFMSA</sequence>
<gene>
    <name evidence="2" type="ORF">S40285_07453</name>
</gene>
<evidence type="ECO:0000313" key="2">
    <source>
        <dbReference type="EMBL" id="KFA69905.1"/>
    </source>
</evidence>
<dbReference type="Proteomes" id="UP000028524">
    <property type="component" value="Unassembled WGS sequence"/>
</dbReference>
<dbReference type="Pfam" id="PF01425">
    <property type="entry name" value="Amidase"/>
    <property type="match status" value="1"/>
</dbReference>
<organism evidence="2 3">
    <name type="scientific">Stachybotrys chlorohalonatus (strain IBT 40285)</name>
    <dbReference type="NCBI Taxonomy" id="1283841"/>
    <lineage>
        <taxon>Eukaryota</taxon>
        <taxon>Fungi</taxon>
        <taxon>Dikarya</taxon>
        <taxon>Ascomycota</taxon>
        <taxon>Pezizomycotina</taxon>
        <taxon>Sordariomycetes</taxon>
        <taxon>Hypocreomycetidae</taxon>
        <taxon>Hypocreales</taxon>
        <taxon>Stachybotryaceae</taxon>
        <taxon>Stachybotrys</taxon>
    </lineage>
</organism>
<dbReference type="OMA" id="NGRHSFY"/>
<evidence type="ECO:0000259" key="1">
    <source>
        <dbReference type="Pfam" id="PF01425"/>
    </source>
</evidence>
<dbReference type="HOGENOM" id="CLU_009600_14_3_1"/>
<dbReference type="InterPro" id="IPR023631">
    <property type="entry name" value="Amidase_dom"/>
</dbReference>
<dbReference type="InterPro" id="IPR036928">
    <property type="entry name" value="AS_sf"/>
</dbReference>
<dbReference type="Gene3D" id="3.90.1300.10">
    <property type="entry name" value="Amidase signature (AS) domain"/>
    <property type="match status" value="3"/>
</dbReference>
<dbReference type="PANTHER" id="PTHR42678:SF34">
    <property type="entry name" value="OS04G0183300 PROTEIN"/>
    <property type="match status" value="1"/>
</dbReference>